<dbReference type="OrthoDB" id="8795430at2"/>
<feature type="domain" description="HTH marR-type" evidence="1">
    <location>
        <begin position="14"/>
        <end position="142"/>
    </location>
</feature>
<dbReference type="AlphaFoldDB" id="A0A193GJ29"/>
<keyword evidence="3" id="KW-1185">Reference proteome</keyword>
<evidence type="ECO:0000313" key="2">
    <source>
        <dbReference type="EMBL" id="ANN80092.1"/>
    </source>
</evidence>
<gene>
    <name evidence="2" type="ORF">BAU07_25915</name>
</gene>
<dbReference type="InterPro" id="IPR036388">
    <property type="entry name" value="WH-like_DNA-bd_sf"/>
</dbReference>
<dbReference type="GO" id="GO:0003700">
    <property type="term" value="F:DNA-binding transcription factor activity"/>
    <property type="evidence" value="ECO:0007669"/>
    <property type="project" value="InterPro"/>
</dbReference>
<protein>
    <submittedName>
        <fullName evidence="2">MarR family transcriptional regulator</fullName>
    </submittedName>
</protein>
<dbReference type="InterPro" id="IPR011991">
    <property type="entry name" value="ArsR-like_HTH"/>
</dbReference>
<dbReference type="Proteomes" id="UP000091926">
    <property type="component" value="Chromosome"/>
</dbReference>
<dbReference type="CDD" id="cd00090">
    <property type="entry name" value="HTH_ARSR"/>
    <property type="match status" value="1"/>
</dbReference>
<dbReference type="Pfam" id="PF12802">
    <property type="entry name" value="MarR_2"/>
    <property type="match status" value="1"/>
</dbReference>
<dbReference type="InterPro" id="IPR036390">
    <property type="entry name" value="WH_DNA-bd_sf"/>
</dbReference>
<dbReference type="Gene3D" id="1.10.10.10">
    <property type="entry name" value="Winged helix-like DNA-binding domain superfamily/Winged helix DNA-binding domain"/>
    <property type="match status" value="1"/>
</dbReference>
<dbReference type="SMART" id="SM00347">
    <property type="entry name" value="HTH_MARR"/>
    <property type="match status" value="1"/>
</dbReference>
<dbReference type="RefSeq" id="WP_066664302.1">
    <property type="nucleotide sequence ID" value="NZ_CBCSCL010000002.1"/>
</dbReference>
<dbReference type="PRINTS" id="PR00598">
    <property type="entry name" value="HTHMARR"/>
</dbReference>
<name>A0A193GJ29_9BORD</name>
<dbReference type="STRING" id="463014.BAU07_25915"/>
<dbReference type="PROSITE" id="PS50995">
    <property type="entry name" value="HTH_MARR_2"/>
    <property type="match status" value="1"/>
</dbReference>
<dbReference type="EMBL" id="CP016172">
    <property type="protein sequence ID" value="ANN80092.1"/>
    <property type="molecule type" value="Genomic_DNA"/>
</dbReference>
<evidence type="ECO:0000259" key="1">
    <source>
        <dbReference type="PROSITE" id="PS50995"/>
    </source>
</evidence>
<proteinExistence type="predicted"/>
<dbReference type="PANTHER" id="PTHR33164">
    <property type="entry name" value="TRANSCRIPTIONAL REGULATOR, MARR FAMILY"/>
    <property type="match status" value="1"/>
</dbReference>
<dbReference type="SUPFAM" id="SSF46785">
    <property type="entry name" value="Winged helix' DNA-binding domain"/>
    <property type="match status" value="1"/>
</dbReference>
<dbReference type="InterPro" id="IPR000835">
    <property type="entry name" value="HTH_MarR-typ"/>
</dbReference>
<sequence length="152" mass="16926">MPKSDSKDPGVCNGAALRKATRRVTQLYDNVLAPSGLRVSQRSILLHIERAGMPTMTELAHAMVLDRSALAHNLKPLERDGYVVQIRDEHDGRSRRVQLTAKGRSKLAEATRLWRLAQDRFEAAYGVERAAALRVALADIFSDEFAEVFNQG</sequence>
<reference evidence="2 3" key="1">
    <citation type="submission" date="2016-06" db="EMBL/GenBank/DDBJ databases">
        <title>Complete genome sequences of Bordetella bronchialis and Bordetella flabilis.</title>
        <authorList>
            <person name="LiPuma J.J."/>
            <person name="Spilker T."/>
        </authorList>
    </citation>
    <scope>NUCLEOTIDE SEQUENCE [LARGE SCALE GENOMIC DNA]</scope>
    <source>
        <strain evidence="2 3">AU10664</strain>
    </source>
</reference>
<dbReference type="PANTHER" id="PTHR33164:SF105">
    <property type="entry name" value="TRANSCRIPTIONAL REPRESSOR PROTEIN-RELATED"/>
    <property type="match status" value="1"/>
</dbReference>
<dbReference type="GO" id="GO:0006950">
    <property type="term" value="P:response to stress"/>
    <property type="evidence" value="ECO:0007669"/>
    <property type="project" value="TreeGrafter"/>
</dbReference>
<organism evidence="2 3">
    <name type="scientific">Bordetella flabilis</name>
    <dbReference type="NCBI Taxonomy" id="463014"/>
    <lineage>
        <taxon>Bacteria</taxon>
        <taxon>Pseudomonadati</taxon>
        <taxon>Pseudomonadota</taxon>
        <taxon>Betaproteobacteria</taxon>
        <taxon>Burkholderiales</taxon>
        <taxon>Alcaligenaceae</taxon>
        <taxon>Bordetella</taxon>
    </lineage>
</organism>
<dbReference type="KEGG" id="bfz:BAU07_25915"/>
<accession>A0A193GJ29</accession>
<evidence type="ECO:0000313" key="3">
    <source>
        <dbReference type="Proteomes" id="UP000091926"/>
    </source>
</evidence>
<dbReference type="InterPro" id="IPR039422">
    <property type="entry name" value="MarR/SlyA-like"/>
</dbReference>